<keyword evidence="3" id="KW-1185">Reference proteome</keyword>
<proteinExistence type="predicted"/>
<evidence type="ECO:0000256" key="1">
    <source>
        <dbReference type="SAM" id="SignalP"/>
    </source>
</evidence>
<gene>
    <name evidence="2" type="ORF">ACG01O_15400</name>
</gene>
<feature type="chain" id="PRO_5045930830" description="PEP-CTERM sorting domain-containing protein" evidence="1">
    <location>
        <begin position="32"/>
        <end position="225"/>
    </location>
</feature>
<keyword evidence="1" id="KW-0732">Signal</keyword>
<protein>
    <recommendedName>
        <fullName evidence="4">PEP-CTERM sorting domain-containing protein</fullName>
    </recommendedName>
</protein>
<evidence type="ECO:0008006" key="4">
    <source>
        <dbReference type="Google" id="ProtNLM"/>
    </source>
</evidence>
<comment type="caution">
    <text evidence="2">The sequence shown here is derived from an EMBL/GenBank/DDBJ whole genome shotgun (WGS) entry which is preliminary data.</text>
</comment>
<accession>A0ABW7H1W2</accession>
<reference evidence="2 3" key="1">
    <citation type="submission" date="2024-08" db="EMBL/GenBank/DDBJ databases">
        <authorList>
            <person name="Lu H."/>
        </authorList>
    </citation>
    <scope>NUCLEOTIDE SEQUENCE [LARGE SCALE GENOMIC DNA]</scope>
    <source>
        <strain evidence="2 3">BYS87W</strain>
    </source>
</reference>
<name>A0ABW7H1W2_9BURK</name>
<evidence type="ECO:0000313" key="3">
    <source>
        <dbReference type="Proteomes" id="UP001606303"/>
    </source>
</evidence>
<sequence>MSHSHPLARFKPLQRGLLALTCALAAASAHAGLVWNTYGNGLVDARTANRSGSALRAELFQMTQPVQLTSVSWSGIYARYGAAPTEEFVIDVYAANQGLPNSAPLLTVTTDQASRSATGQWLFSDFQVYDYVAALAQPLVLGVGDYYLSVRSSVSAWQWGVTDRRGNSSVLRRIEDTQWNASDLTFAVRLNAEPTEDGRLPEPASLALAGTALAALLTVRRRSRG</sequence>
<dbReference type="Proteomes" id="UP001606303">
    <property type="component" value="Unassembled WGS sequence"/>
</dbReference>
<organism evidence="2 3">
    <name type="scientific">Pelomonas baiyunensis</name>
    <dbReference type="NCBI Taxonomy" id="3299026"/>
    <lineage>
        <taxon>Bacteria</taxon>
        <taxon>Pseudomonadati</taxon>
        <taxon>Pseudomonadota</taxon>
        <taxon>Betaproteobacteria</taxon>
        <taxon>Burkholderiales</taxon>
        <taxon>Sphaerotilaceae</taxon>
        <taxon>Roseateles</taxon>
    </lineage>
</organism>
<feature type="signal peptide" evidence="1">
    <location>
        <begin position="1"/>
        <end position="31"/>
    </location>
</feature>
<dbReference type="EMBL" id="JBIGIB010000004">
    <property type="protein sequence ID" value="MFG6468011.1"/>
    <property type="molecule type" value="Genomic_DNA"/>
</dbReference>
<dbReference type="RefSeq" id="WP_394385882.1">
    <property type="nucleotide sequence ID" value="NZ_JBIGIB010000004.1"/>
</dbReference>
<evidence type="ECO:0000313" key="2">
    <source>
        <dbReference type="EMBL" id="MFG6468011.1"/>
    </source>
</evidence>